<feature type="region of interest" description="Disordered" evidence="1">
    <location>
        <begin position="160"/>
        <end position="179"/>
    </location>
</feature>
<dbReference type="InterPro" id="IPR029479">
    <property type="entry name" value="Nitroreductase"/>
</dbReference>
<evidence type="ECO:0000259" key="2">
    <source>
        <dbReference type="Pfam" id="PF00881"/>
    </source>
</evidence>
<name>A0AAP2CEZ0_9GAMM</name>
<dbReference type="SUPFAM" id="SSF55469">
    <property type="entry name" value="FMN-dependent nitroreductase-like"/>
    <property type="match status" value="1"/>
</dbReference>
<dbReference type="Gene3D" id="3.40.109.10">
    <property type="entry name" value="NADH Oxidase"/>
    <property type="match status" value="1"/>
</dbReference>
<dbReference type="EMBL" id="JAGQFT020000018">
    <property type="protein sequence ID" value="MBS7458974.1"/>
    <property type="molecule type" value="Genomic_DNA"/>
</dbReference>
<reference evidence="3 4" key="1">
    <citation type="journal article" date="2021" name="Microbiol. Resour. Announc.">
        <title>Draft Genome Sequence of Coralloluteibacterium stylophorae LMG 29479T.</title>
        <authorList>
            <person name="Karlyshev A.V."/>
            <person name="Kudryashova E.B."/>
            <person name="Ariskina E.V."/>
            <person name="Conroy A.P."/>
            <person name="Abidueva E.Y."/>
        </authorList>
    </citation>
    <scope>NUCLEOTIDE SEQUENCE [LARGE SCALE GENOMIC DNA]</scope>
    <source>
        <strain evidence="3 4">LMG 29479</strain>
    </source>
</reference>
<feature type="domain" description="Nitroreductase" evidence="2">
    <location>
        <begin position="198"/>
        <end position="304"/>
    </location>
</feature>
<dbReference type="Proteomes" id="UP000675747">
    <property type="component" value="Unassembled WGS sequence"/>
</dbReference>
<sequence>MTALGSMVRVRRRRVCHFIIDDEVAVNVVALLRGSIEFSTTPQCALLCPVTGMRIPLDARELAFITEISSSEWHHIDDQAECSNVDVNMVRSLAERGAVISDLDTPLAGKLRKGEERLHDVGWHPQAAIFHAMTQWRGQRGDEAARDHSDEAHSARLTEQVEERGLPPDHFPKLPHDRRRCYLPAPNPDASLRSLLHARRTTRHFRRDTFLPQDAVATVLHATFGALGIKEFAPGVSALRRSSPSGGGLHPIEAFVLALGVEELGAGSTTTKRIPERWRYTRRLNPKTLECLPASSPSAKTTSQMRRY</sequence>
<evidence type="ECO:0000256" key="1">
    <source>
        <dbReference type="SAM" id="MobiDB-lite"/>
    </source>
</evidence>
<proteinExistence type="predicted"/>
<evidence type="ECO:0000313" key="3">
    <source>
        <dbReference type="EMBL" id="MBS7458974.1"/>
    </source>
</evidence>
<organism evidence="3 4">
    <name type="scientific">Coralloluteibacterium stylophorae</name>
    <dbReference type="NCBI Taxonomy" id="1776034"/>
    <lineage>
        <taxon>Bacteria</taxon>
        <taxon>Pseudomonadati</taxon>
        <taxon>Pseudomonadota</taxon>
        <taxon>Gammaproteobacteria</taxon>
        <taxon>Lysobacterales</taxon>
        <taxon>Lysobacteraceae</taxon>
        <taxon>Coralloluteibacterium</taxon>
    </lineage>
</organism>
<dbReference type="Pfam" id="PF00881">
    <property type="entry name" value="Nitroreductase"/>
    <property type="match status" value="1"/>
</dbReference>
<accession>A0AAP2CEZ0</accession>
<protein>
    <submittedName>
        <fullName evidence="3">Nitroreductase family protein</fullName>
    </submittedName>
</protein>
<comment type="caution">
    <text evidence="3">The sequence shown here is derived from an EMBL/GenBank/DDBJ whole genome shotgun (WGS) entry which is preliminary data.</text>
</comment>
<dbReference type="AlphaFoldDB" id="A0AAP2CEZ0"/>
<dbReference type="InterPro" id="IPR000415">
    <property type="entry name" value="Nitroreductase-like"/>
</dbReference>
<keyword evidence="4" id="KW-1185">Reference proteome</keyword>
<gene>
    <name evidence="3" type="ORF">KB893_017715</name>
</gene>
<evidence type="ECO:0000313" key="4">
    <source>
        <dbReference type="Proteomes" id="UP000675747"/>
    </source>
</evidence>
<dbReference type="GO" id="GO:0016491">
    <property type="term" value="F:oxidoreductase activity"/>
    <property type="evidence" value="ECO:0007669"/>
    <property type="project" value="InterPro"/>
</dbReference>
<feature type="compositionally biased region" description="Basic and acidic residues" evidence="1">
    <location>
        <begin position="160"/>
        <end position="175"/>
    </location>
</feature>